<feature type="region of interest" description="Disordered" evidence="1">
    <location>
        <begin position="37"/>
        <end position="91"/>
    </location>
</feature>
<keyword evidence="3" id="KW-1185">Reference proteome</keyword>
<accession>A0A9W8Y3S0</accession>
<reference evidence="2" key="1">
    <citation type="submission" date="2022-10" db="EMBL/GenBank/DDBJ databases">
        <title>Tapping the CABI collections for fungal endophytes: first genome assemblies for Collariella, Neodidymelliopsis, Ascochyta clinopodiicola, Didymella pomorum, Didymosphaeria variabile, Neocosmospora piperis and Neocucurbitaria cava.</title>
        <authorList>
            <person name="Hill R."/>
        </authorList>
    </citation>
    <scope>NUCLEOTIDE SEQUENCE</scope>
    <source>
        <strain evidence="2">IMI 356814</strain>
    </source>
</reference>
<evidence type="ECO:0000313" key="3">
    <source>
        <dbReference type="Proteomes" id="UP001140560"/>
    </source>
</evidence>
<feature type="compositionally biased region" description="Low complexity" evidence="1">
    <location>
        <begin position="71"/>
        <end position="80"/>
    </location>
</feature>
<feature type="region of interest" description="Disordered" evidence="1">
    <location>
        <begin position="274"/>
        <end position="327"/>
    </location>
</feature>
<sequence length="403" mass="45603">MNAEHAGTASRARRNPQFFKKHLAKAKKSVSIAAVFGQQPHKSKHIESTSHTRTNIPRQAEENATVVKLMSVKSQSSSRSPQRAGWRVSKNRSANLHPLAIEFKGNLQNRFQPEVATTNLVGCTETSDDYRRHLFKSTMLKVNATLETLLTSLFESTLQTVPTSGNGQDPTASPLKLSAPAKYERMAMKLYQPLSHYQLTLQRTNTRGEKECFQSTLETRMIHYEEHIAKRTKEIVQLQKDWEAVVGEIWKLGVSCLGEDTMEKLLFTYQDSVDPPLSSPSRATEAESTLFVPEQGGSTPPRKPKSSKSSKKRVTFEDSDAGDKYGATSLSKFPPEFLYQASRYDDQPLPIVAPLADEDIRDLEMKVKQLGIVHIEEFRKIEKDYQEYWRKKTAQLANVLKDE</sequence>
<dbReference type="OrthoDB" id="3777651at2759"/>
<protein>
    <submittedName>
        <fullName evidence="2">Uncharacterized protein</fullName>
    </submittedName>
</protein>
<name>A0A9W8Y3S0_9PLEO</name>
<feature type="compositionally biased region" description="Basic residues" evidence="1">
    <location>
        <begin position="302"/>
        <end position="313"/>
    </location>
</feature>
<proteinExistence type="predicted"/>
<dbReference type="EMBL" id="JAPEUY010000016">
    <property type="protein sequence ID" value="KAJ4365215.1"/>
    <property type="molecule type" value="Genomic_DNA"/>
</dbReference>
<gene>
    <name evidence="2" type="ORF">N0V83_008833</name>
</gene>
<comment type="caution">
    <text evidence="2">The sequence shown here is derived from an EMBL/GenBank/DDBJ whole genome shotgun (WGS) entry which is preliminary data.</text>
</comment>
<organism evidence="2 3">
    <name type="scientific">Neocucurbitaria cava</name>
    <dbReference type="NCBI Taxonomy" id="798079"/>
    <lineage>
        <taxon>Eukaryota</taxon>
        <taxon>Fungi</taxon>
        <taxon>Dikarya</taxon>
        <taxon>Ascomycota</taxon>
        <taxon>Pezizomycotina</taxon>
        <taxon>Dothideomycetes</taxon>
        <taxon>Pleosporomycetidae</taxon>
        <taxon>Pleosporales</taxon>
        <taxon>Pleosporineae</taxon>
        <taxon>Cucurbitariaceae</taxon>
        <taxon>Neocucurbitaria</taxon>
    </lineage>
</organism>
<dbReference type="AlphaFoldDB" id="A0A9W8Y3S0"/>
<evidence type="ECO:0000256" key="1">
    <source>
        <dbReference type="SAM" id="MobiDB-lite"/>
    </source>
</evidence>
<evidence type="ECO:0000313" key="2">
    <source>
        <dbReference type="EMBL" id="KAJ4365215.1"/>
    </source>
</evidence>
<dbReference type="Proteomes" id="UP001140560">
    <property type="component" value="Unassembled WGS sequence"/>
</dbReference>